<name>A0A976N2R6_9VIRU</name>
<feature type="region of interest" description="Disordered" evidence="1">
    <location>
        <begin position="170"/>
        <end position="208"/>
    </location>
</feature>
<feature type="compositionally biased region" description="Basic and acidic residues" evidence="1">
    <location>
        <begin position="198"/>
        <end position="208"/>
    </location>
</feature>
<dbReference type="Pfam" id="PF09675">
    <property type="entry name" value="Chlamy_scaf"/>
    <property type="match status" value="1"/>
</dbReference>
<dbReference type="EMBL" id="OM869637">
    <property type="protein sequence ID" value="UPW41615.1"/>
    <property type="molecule type" value="Genomic_DNA"/>
</dbReference>
<evidence type="ECO:0000313" key="2">
    <source>
        <dbReference type="EMBL" id="UPW41615.1"/>
    </source>
</evidence>
<protein>
    <submittedName>
        <fullName evidence="2">Internal scaffolding protein</fullName>
    </submittedName>
</protein>
<dbReference type="InterPro" id="IPR014131">
    <property type="entry name" value="Chlamydia_phage_Vp3"/>
</dbReference>
<evidence type="ECO:0000256" key="1">
    <source>
        <dbReference type="SAM" id="MobiDB-lite"/>
    </source>
</evidence>
<sequence>MTNLFCPPGSSSDPFDYCTSYTRAASTSDAPSAKDGASVIPPGVIYANKQKTLVFLGDNPVCTDVSQREQSDLKILLKNNPDINGLALQLDEDEKKGASLTLEDFLPDKQYYDILDLQRFVTKMDNNFQQLPASIRKQFDNNPYQLAAALEDPAKNTSILKNLYDYLNYEPQQNGSTAPPAQASSTSGTQSTTNSESSYEKTAEINKT</sequence>
<organism evidence="2">
    <name type="scientific">Peromfec virus RodF8_40</name>
    <dbReference type="NCBI Taxonomy" id="2929374"/>
    <lineage>
        <taxon>Viruses</taxon>
        <taxon>Monodnaviria</taxon>
        <taxon>Sangervirae</taxon>
        <taxon>Phixviricota</taxon>
        <taxon>Malgrandaviricetes</taxon>
        <taxon>Petitvirales</taxon>
        <taxon>Microviridae</taxon>
    </lineage>
</organism>
<accession>A0A976N2R6</accession>
<proteinExistence type="predicted"/>
<reference evidence="2" key="1">
    <citation type="submission" date="2022-02" db="EMBL/GenBank/DDBJ databases">
        <title>Towards deciphering the DNA virus diversity associated with rodent species in the families Cricetidae and Heteromyidae.</title>
        <authorList>
            <person name="Lund M."/>
            <person name="Larsen B.B."/>
            <person name="Gryseels S."/>
            <person name="Kraberger S."/>
            <person name="Rowsey D.M."/>
            <person name="Steger L."/>
            <person name="Yule K.M."/>
            <person name="Upham N.S."/>
            <person name="Worobey M."/>
            <person name="Van Doorslaer K."/>
            <person name="Varsani A."/>
        </authorList>
    </citation>
    <scope>NUCLEOTIDE SEQUENCE</scope>
    <source>
        <strain evidence="2">NeonRodF8_40</strain>
    </source>
</reference>
<feature type="compositionally biased region" description="Low complexity" evidence="1">
    <location>
        <begin position="175"/>
        <end position="197"/>
    </location>
</feature>